<feature type="region of interest" description="Disordered" evidence="1">
    <location>
        <begin position="226"/>
        <end position="342"/>
    </location>
</feature>
<comment type="caution">
    <text evidence="2">The sequence shown here is derived from an EMBL/GenBank/DDBJ whole genome shotgun (WGS) entry which is preliminary data.</text>
</comment>
<feature type="region of interest" description="Disordered" evidence="1">
    <location>
        <begin position="665"/>
        <end position="684"/>
    </location>
</feature>
<gene>
    <name evidence="2" type="ORF">BJX67DRAFT_291418</name>
</gene>
<protein>
    <submittedName>
        <fullName evidence="2">Uncharacterized protein</fullName>
    </submittedName>
</protein>
<feature type="compositionally biased region" description="Polar residues" evidence="1">
    <location>
        <begin position="562"/>
        <end position="577"/>
    </location>
</feature>
<evidence type="ECO:0000313" key="3">
    <source>
        <dbReference type="Proteomes" id="UP001610432"/>
    </source>
</evidence>
<feature type="region of interest" description="Disordered" evidence="1">
    <location>
        <begin position="561"/>
        <end position="612"/>
    </location>
</feature>
<feature type="compositionally biased region" description="Pro residues" evidence="1">
    <location>
        <begin position="449"/>
        <end position="458"/>
    </location>
</feature>
<reference evidence="2 3" key="1">
    <citation type="submission" date="2024-07" db="EMBL/GenBank/DDBJ databases">
        <title>Section-level genome sequencing and comparative genomics of Aspergillus sections Usti and Cavernicolus.</title>
        <authorList>
            <consortium name="Lawrence Berkeley National Laboratory"/>
            <person name="Nybo J.L."/>
            <person name="Vesth T.C."/>
            <person name="Theobald S."/>
            <person name="Frisvad J.C."/>
            <person name="Larsen T.O."/>
            <person name="Kjaerboelling I."/>
            <person name="Rothschild-Mancinelli K."/>
            <person name="Lyhne E.K."/>
            <person name="Kogle M.E."/>
            <person name="Barry K."/>
            <person name="Clum A."/>
            <person name="Na H."/>
            <person name="Ledsgaard L."/>
            <person name="Lin J."/>
            <person name="Lipzen A."/>
            <person name="Kuo A."/>
            <person name="Riley R."/>
            <person name="Mondo S."/>
            <person name="Labutti K."/>
            <person name="Haridas S."/>
            <person name="Pangalinan J."/>
            <person name="Salamov A.A."/>
            <person name="Simmons B.A."/>
            <person name="Magnuson J.K."/>
            <person name="Chen J."/>
            <person name="Drula E."/>
            <person name="Henrissat B."/>
            <person name="Wiebenga A."/>
            <person name="Lubbers R.J."/>
            <person name="Gomes A.C."/>
            <person name="Macurrencykelacurrency M.R."/>
            <person name="Stajich J."/>
            <person name="Grigoriev I.V."/>
            <person name="Mortensen U.H."/>
            <person name="De Vries R.P."/>
            <person name="Baker S.E."/>
            <person name="Andersen M.R."/>
        </authorList>
    </citation>
    <scope>NUCLEOTIDE SEQUENCE [LARGE SCALE GENOMIC DNA]</scope>
    <source>
        <strain evidence="2 3">CBS 449.75</strain>
    </source>
</reference>
<organism evidence="2 3">
    <name type="scientific">Aspergillus lucknowensis</name>
    <dbReference type="NCBI Taxonomy" id="176173"/>
    <lineage>
        <taxon>Eukaryota</taxon>
        <taxon>Fungi</taxon>
        <taxon>Dikarya</taxon>
        <taxon>Ascomycota</taxon>
        <taxon>Pezizomycotina</taxon>
        <taxon>Eurotiomycetes</taxon>
        <taxon>Eurotiomycetidae</taxon>
        <taxon>Eurotiales</taxon>
        <taxon>Aspergillaceae</taxon>
        <taxon>Aspergillus</taxon>
        <taxon>Aspergillus subgen. Nidulantes</taxon>
    </lineage>
</organism>
<feature type="compositionally biased region" description="Basic residues" evidence="1">
    <location>
        <begin position="488"/>
        <end position="499"/>
    </location>
</feature>
<feature type="compositionally biased region" description="Polar residues" evidence="1">
    <location>
        <begin position="241"/>
        <end position="256"/>
    </location>
</feature>
<feature type="region of interest" description="Disordered" evidence="1">
    <location>
        <begin position="62"/>
        <end position="86"/>
    </location>
</feature>
<keyword evidence="3" id="KW-1185">Reference proteome</keyword>
<evidence type="ECO:0000256" key="1">
    <source>
        <dbReference type="SAM" id="MobiDB-lite"/>
    </source>
</evidence>
<accession>A0ABR4LE05</accession>
<feature type="region of interest" description="Disordered" evidence="1">
    <location>
        <begin position="446"/>
        <end position="547"/>
    </location>
</feature>
<feature type="compositionally biased region" description="Basic and acidic residues" evidence="1">
    <location>
        <begin position="295"/>
        <end position="306"/>
    </location>
</feature>
<feature type="compositionally biased region" description="Low complexity" evidence="1">
    <location>
        <begin position="459"/>
        <end position="468"/>
    </location>
</feature>
<dbReference type="RefSeq" id="XP_070881744.1">
    <property type="nucleotide sequence ID" value="XM_071026821.1"/>
</dbReference>
<feature type="region of interest" description="Disordered" evidence="1">
    <location>
        <begin position="1"/>
        <end position="45"/>
    </location>
</feature>
<evidence type="ECO:0000313" key="2">
    <source>
        <dbReference type="EMBL" id="KAL2862765.1"/>
    </source>
</evidence>
<dbReference type="Proteomes" id="UP001610432">
    <property type="component" value="Unassembled WGS sequence"/>
</dbReference>
<feature type="compositionally biased region" description="Low complexity" evidence="1">
    <location>
        <begin position="597"/>
        <end position="607"/>
    </location>
</feature>
<dbReference type="GeneID" id="98141893"/>
<proteinExistence type="predicted"/>
<name>A0ABR4LE05_9EURO</name>
<dbReference type="EMBL" id="JBFXLQ010000062">
    <property type="protein sequence ID" value="KAL2862765.1"/>
    <property type="molecule type" value="Genomic_DNA"/>
</dbReference>
<sequence>MVALRRLFHAEKASSPPASGDQEFPRQSPPGHTHPRNSPALSETEHFQNIERQFEVMHDRLKARPTSPASHIPPSRASSRRTTKNPRHIDLLEALFSSHRYQVEAGMVSPITPYNEDVAERNMAPFLRPRGGRNRNPYARIISALYQEDVADRNIAQNRRRSRSLSRGTGLFRLKSNQSYKLDYQRRGDVAQTQTHSSTESQLLVNSISQEALYSVPKSFRDQITADKIESRPSTGGLLRSQRSAPTVLSERTSAPQGRASRTDRNLGIPPAHKQGDAWSNTPLPDSPTLPIETSVKRSPNDRESQQDSPAASTPSSRPPRTPRDQALPISPRLGSKKNVRDLSINTELAARGRPKKIVHRAIQPPTPSNHDMRQNPSIAEVMNSPLPVATPTPSPLPSSNQKVAEIMDMFRKAYTSSQAITPHPTFETLQDAIIREINSHEAFQRVPVPEPGPPFTPSPSQGSFSKTPSPPKPSGSISLKDGQLSKLIRKSSFKKHRRGSEARKSISTTVPSNVLRDTPSRRRHTDAPPPSPGFFETMDQQPSPLRGPVTYMDLLLHSEKPSLSQGTRNTSLNNGSRAHPTAAPSVLQMRAHTSPSTEDSSTILSTDDSDSDIIHLPSVSGLPRVQIHGVDENNVTYIAENTTPRNAYRLMNWHRKSSRSYTLRNSFARGGHHSPNGRSVESY</sequence>